<dbReference type="PROSITE" id="PS51698">
    <property type="entry name" value="U_BOX"/>
    <property type="match status" value="1"/>
</dbReference>
<evidence type="ECO:0000259" key="2">
    <source>
        <dbReference type="PROSITE" id="PS51698"/>
    </source>
</evidence>
<dbReference type="Pfam" id="PF14624">
    <property type="entry name" value="Vwaint"/>
    <property type="match status" value="1"/>
</dbReference>
<proteinExistence type="predicted"/>
<dbReference type="Gene3D" id="3.40.50.410">
    <property type="entry name" value="von Willebrand factor, type A domain"/>
    <property type="match status" value="1"/>
</dbReference>
<protein>
    <submittedName>
        <fullName evidence="3">von Willebrand factor type A domain protein</fullName>
    </submittedName>
</protein>
<dbReference type="InterPro" id="IPR013083">
    <property type="entry name" value="Znf_RING/FYVE/PHD"/>
</dbReference>
<dbReference type="PANTHER" id="PTHR10579:SF156">
    <property type="entry name" value="VWFA DOMAIN-CONTAINING PROTEIN"/>
    <property type="match status" value="1"/>
</dbReference>
<dbReference type="Pfam" id="PF14623">
    <property type="entry name" value="Vint"/>
    <property type="match status" value="1"/>
</dbReference>
<dbReference type="GO" id="GO:0016567">
    <property type="term" value="P:protein ubiquitination"/>
    <property type="evidence" value="ECO:0007669"/>
    <property type="project" value="InterPro"/>
</dbReference>
<evidence type="ECO:0000313" key="3">
    <source>
        <dbReference type="EMBL" id="QPI16796.1"/>
    </source>
</evidence>
<dbReference type="EMBL" id="MW030605">
    <property type="protein sequence ID" value="QPI16796.1"/>
    <property type="molecule type" value="Genomic_DNA"/>
</dbReference>
<dbReference type="SMART" id="SM00327">
    <property type="entry name" value="VWA"/>
    <property type="match status" value="1"/>
</dbReference>
<dbReference type="SUPFAM" id="SSF53300">
    <property type="entry name" value="vWA-like"/>
    <property type="match status" value="1"/>
</dbReference>
<dbReference type="CDD" id="cd16655">
    <property type="entry name" value="RING-Ubox_WDSUB1-like"/>
    <property type="match status" value="1"/>
</dbReference>
<dbReference type="PANTHER" id="PTHR10579">
    <property type="entry name" value="CALCIUM-ACTIVATED CHLORIDE CHANNEL REGULATOR"/>
    <property type="match status" value="1"/>
</dbReference>
<dbReference type="InterPro" id="IPR003613">
    <property type="entry name" value="Ubox_domain"/>
</dbReference>
<feature type="domain" description="U-box" evidence="2">
    <location>
        <begin position="8"/>
        <end position="81"/>
    </location>
</feature>
<dbReference type="InterPro" id="IPR032838">
    <property type="entry name" value="Vwaint_dom"/>
</dbReference>
<dbReference type="Pfam" id="PF04564">
    <property type="entry name" value="U-box"/>
    <property type="match status" value="1"/>
</dbReference>
<dbReference type="PROSITE" id="PS50234">
    <property type="entry name" value="VWFA"/>
    <property type="match status" value="1"/>
</dbReference>
<gene>
    <name evidence="3" type="ORF">NIOZUU159_00292</name>
</gene>
<feature type="domain" description="VWFA" evidence="1">
    <location>
        <begin position="126"/>
        <end position="304"/>
    </location>
</feature>
<dbReference type="InterPro" id="IPR036465">
    <property type="entry name" value="vWFA_dom_sf"/>
</dbReference>
<sequence length="727" mass="81529">MSTTTTTRVPQYFICPITHNIMSEPYVDNEGNSYEEVAIKQWLMNNNTSPITRSLLHVSDLKLNRSLREAIQAFLNPEIVNTQVDPEVKVDFIIEEDPIKIKSSRNYNIVNVSVNPIDGKVEVPNELVIVIDVSGSMNAAAYVEQDKRQVDVGFTILDITKHAIKTVIESLNNNDKISIVTFSDTAKVICGMTNINESNKKYLKSLVSNLKTEGCTNVWAGLSMGLKQFSNVENDDVCNKSLMFMTDGIPSEHLLPPRGIVESLERILKSMTIKPTIYTFGFGYSLDTKVLANIASAGNGTFSFIPDSGFVGTIIIHAMANIKTTCATNTNVNIITNGDTKIKKIYGYNNANCVKLNTINYGQNKEIVIEFENENPDYSIELEYNSYTNNITNVKAVKEDYKDNTDIMMRLEFVELLQKIINIMPNKNAASIYINDYITKYNNDSLIVNDLKDQVKMAISTDAIYGKWGKNYLYSLMFAHKEQRCNNFKDKSVSAYGGTLFGELVDKIDEIYANMEPPKPSNQVRNCDVSTRGRGATTKGLTRGGVDFRQSFHNASGGCFHENSSVSVYPNISKKCKDIIKNDLVMTSETTYAKVLCVTKIKCENNKCDMVKINDSLSITPYHPIKDIEWVFPNTLNETITFDCDYMYNFVLDKEHTIIIGNTICATLGHGFTDNDVIKHDYYGTNKVISDLKTFNGYDNGLITFGPNCIIRDNKNNVIAFCAKSVC</sequence>
<reference evidence="3" key="1">
    <citation type="submission" date="2020-08" db="EMBL/GenBank/DDBJ databases">
        <title>Bridging the membrane lipid divide: bacteria of the FCB group superphylum have the potential to synthesize archaeal ether lipids.</title>
        <authorList>
            <person name="Villanueva L."/>
            <person name="von Meijenfeldt F.A.B."/>
            <person name="Westbye A.B."/>
            <person name="Yadav S."/>
            <person name="Hopmans E.C."/>
            <person name="Dutilh B.E."/>
            <person name="Sinninghe Damste J.S."/>
        </authorList>
    </citation>
    <scope>NUCLEOTIDE SEQUENCE</scope>
    <source>
        <strain evidence="3">NIOZ-UU159</strain>
    </source>
</reference>
<organism evidence="3">
    <name type="scientific">Virus NIOZ-UU159</name>
    <dbReference type="NCBI Taxonomy" id="2763270"/>
    <lineage>
        <taxon>Viruses</taxon>
    </lineage>
</organism>
<dbReference type="GO" id="GO:0004842">
    <property type="term" value="F:ubiquitin-protein transferase activity"/>
    <property type="evidence" value="ECO:0007669"/>
    <property type="project" value="InterPro"/>
</dbReference>
<dbReference type="InterPro" id="IPR002035">
    <property type="entry name" value="VWF_A"/>
</dbReference>
<dbReference type="SUPFAM" id="SSF57850">
    <property type="entry name" value="RING/U-box"/>
    <property type="match status" value="1"/>
</dbReference>
<accession>A0A7S9SUI7</accession>
<dbReference type="SMART" id="SM00504">
    <property type="entry name" value="Ubox"/>
    <property type="match status" value="1"/>
</dbReference>
<dbReference type="Pfam" id="PF00092">
    <property type="entry name" value="VWA"/>
    <property type="match status" value="1"/>
</dbReference>
<dbReference type="InterPro" id="IPR051266">
    <property type="entry name" value="CLCR"/>
</dbReference>
<evidence type="ECO:0000259" key="1">
    <source>
        <dbReference type="PROSITE" id="PS50234"/>
    </source>
</evidence>
<dbReference type="Gene3D" id="3.30.40.10">
    <property type="entry name" value="Zinc/RING finger domain, C3HC4 (zinc finger)"/>
    <property type="match status" value="1"/>
</dbReference>
<dbReference type="InterPro" id="IPR039510">
    <property type="entry name" value="Vint_dom"/>
</dbReference>
<name>A0A7S9SUI7_9VIRU</name>